<dbReference type="Proteomes" id="UP001139336">
    <property type="component" value="Unassembled WGS sequence"/>
</dbReference>
<dbReference type="AlphaFoldDB" id="A0A9X1QQZ8"/>
<protein>
    <submittedName>
        <fullName evidence="5">6-phospho-beta-glucosidase</fullName>
        <ecNumber evidence="5">3.2.1.86</ecNumber>
    </submittedName>
</protein>
<dbReference type="InterPro" id="IPR001360">
    <property type="entry name" value="Glyco_hydro_1"/>
</dbReference>
<keyword evidence="3 5" id="KW-0326">Glycosidase</keyword>
<evidence type="ECO:0000313" key="5">
    <source>
        <dbReference type="EMBL" id="MCF4007704.1"/>
    </source>
</evidence>
<dbReference type="InterPro" id="IPR017853">
    <property type="entry name" value="GH"/>
</dbReference>
<dbReference type="NCBIfam" id="NF007154">
    <property type="entry name" value="PRK09589.1"/>
    <property type="match status" value="1"/>
</dbReference>
<evidence type="ECO:0000256" key="3">
    <source>
        <dbReference type="ARBA" id="ARBA00023295"/>
    </source>
</evidence>
<gene>
    <name evidence="5" type="ORF">L1O03_11070</name>
</gene>
<dbReference type="PROSITE" id="PS00653">
    <property type="entry name" value="GLYCOSYL_HYDROL_F1_2"/>
    <property type="match status" value="1"/>
</dbReference>
<dbReference type="PRINTS" id="PR00131">
    <property type="entry name" value="GLHYDRLASE1"/>
</dbReference>
<dbReference type="GO" id="GO:0008706">
    <property type="term" value="F:6-phospho-beta-glucosidase activity"/>
    <property type="evidence" value="ECO:0007669"/>
    <property type="project" value="UniProtKB-EC"/>
</dbReference>
<sequence>MQNQQNVATPTSGNALPEGFLWGGAVAGHQIEGGWDEDGKGLSVVDVLTGGAHGVPRRITENVEPEEYYPNQVASDFYHRYEEDVELLAGMGLRCFRTSIQWSRIFPLGDEEEPNEAGLAFYDRLFDTLNAHGIQPVVTLSHFELPLHLARHYGGFRNREVVAHFERFARTCFERFHTKVRYWMTFNEINNQMDTRNPLFLWTNSGVTLHEEDNPREVLLRVAHNELLASALAVTAGHEIDPDLKIGAMISFVTVYPYSCDPQDILAADIANHERFLFPDVQVRGHWPAYALKEIEANGYDIGFQEGDDAILRAGTVDYLGFSYYMSTTVKAGAEDHAEESGIVDGGMPGSVDNPHLGATDWGWTIDPTGLRHSLITLSERYDIPLFIVENGYGAYDTVEEDGTVHDDDRIDYLRAHIEAMKDAVLKDGVDLIGYTPWGIIDLVSFTTGEMRKRYGLIHVDRNDDGSGTLARTPKKSYYWYRDVIGSNGAQL</sequence>
<evidence type="ECO:0000256" key="1">
    <source>
        <dbReference type="ARBA" id="ARBA00010838"/>
    </source>
</evidence>
<dbReference type="SUPFAM" id="SSF51445">
    <property type="entry name" value="(Trans)glycosidases"/>
    <property type="match status" value="1"/>
</dbReference>
<dbReference type="Gene3D" id="3.20.20.80">
    <property type="entry name" value="Glycosidases"/>
    <property type="match status" value="1"/>
</dbReference>
<keyword evidence="2 5" id="KW-0378">Hydrolase</keyword>
<organism evidence="5 6">
    <name type="scientific">Corynebacterium uropygiale</name>
    <dbReference type="NCBI Taxonomy" id="1775911"/>
    <lineage>
        <taxon>Bacteria</taxon>
        <taxon>Bacillati</taxon>
        <taxon>Actinomycetota</taxon>
        <taxon>Actinomycetes</taxon>
        <taxon>Mycobacteriales</taxon>
        <taxon>Corynebacteriaceae</taxon>
        <taxon>Corynebacterium</taxon>
    </lineage>
</organism>
<comment type="similarity">
    <text evidence="1 4">Belongs to the glycosyl hydrolase 1 family.</text>
</comment>
<reference evidence="5" key="1">
    <citation type="submission" date="2022-01" db="EMBL/GenBank/DDBJ databases">
        <title>Corynebacterium sp. nov isolated from isolated from the feces of the greater white-fronted geese (Anser albifrons) at Poyang Lake, PR China.</title>
        <authorList>
            <person name="Liu Q."/>
        </authorList>
    </citation>
    <scope>NUCLEOTIDE SEQUENCE</scope>
    <source>
        <strain evidence="5">JCM 32435</strain>
    </source>
</reference>
<evidence type="ECO:0000256" key="2">
    <source>
        <dbReference type="ARBA" id="ARBA00022801"/>
    </source>
</evidence>
<dbReference type="RefSeq" id="WP_236120031.1">
    <property type="nucleotide sequence ID" value="NZ_JAKGSI010000007.1"/>
</dbReference>
<proteinExistence type="inferred from homology"/>
<dbReference type="EC" id="3.2.1.86" evidence="5"/>
<keyword evidence="6" id="KW-1185">Reference proteome</keyword>
<accession>A0A9X1QQZ8</accession>
<dbReference type="EMBL" id="JAKGSI010000007">
    <property type="protein sequence ID" value="MCF4007704.1"/>
    <property type="molecule type" value="Genomic_DNA"/>
</dbReference>
<dbReference type="FunFam" id="3.20.20.80:FF:000004">
    <property type="entry name" value="Beta-glucosidase 6-phospho-beta-glucosidase"/>
    <property type="match status" value="1"/>
</dbReference>
<evidence type="ECO:0000256" key="4">
    <source>
        <dbReference type="RuleBase" id="RU003690"/>
    </source>
</evidence>
<dbReference type="PANTHER" id="PTHR10353">
    <property type="entry name" value="GLYCOSYL HYDROLASE"/>
    <property type="match status" value="1"/>
</dbReference>
<name>A0A9X1QQZ8_9CORY</name>
<dbReference type="Pfam" id="PF00232">
    <property type="entry name" value="Glyco_hydro_1"/>
    <property type="match status" value="1"/>
</dbReference>
<dbReference type="PANTHER" id="PTHR10353:SF85">
    <property type="entry name" value="ARYL-PHOSPHO-BETA-D-GLUCOSIDASE BGLA"/>
    <property type="match status" value="1"/>
</dbReference>
<dbReference type="GO" id="GO:0016052">
    <property type="term" value="P:carbohydrate catabolic process"/>
    <property type="evidence" value="ECO:0007669"/>
    <property type="project" value="TreeGrafter"/>
</dbReference>
<dbReference type="GO" id="GO:0005829">
    <property type="term" value="C:cytosol"/>
    <property type="evidence" value="ECO:0007669"/>
    <property type="project" value="TreeGrafter"/>
</dbReference>
<comment type="caution">
    <text evidence="5">The sequence shown here is derived from an EMBL/GenBank/DDBJ whole genome shotgun (WGS) entry which is preliminary data.</text>
</comment>
<evidence type="ECO:0000313" key="6">
    <source>
        <dbReference type="Proteomes" id="UP001139336"/>
    </source>
</evidence>
<dbReference type="InterPro" id="IPR033132">
    <property type="entry name" value="GH_1_N_CS"/>
</dbReference>